<proteinExistence type="predicted"/>
<sequence>MTAHHFHAVIWIDHKEARVFHFNPDDVERTVVHPDHPTKHLQHKAEDPHYLKAAMDAISDAGAVLVVGPAQTKNELVKYIEQHNPALKAKIAAVETVDHPSDGQIVAHARKYFKAEDRITPQTR</sequence>
<protein>
    <recommendedName>
        <fullName evidence="3">Translational machinery protein</fullName>
    </recommendedName>
</protein>
<dbReference type="OrthoDB" id="7173112at2"/>
<name>A0A1H8PC96_9BRAD</name>
<dbReference type="InterPro" id="IPR042226">
    <property type="entry name" value="eFR1_2_sf"/>
</dbReference>
<dbReference type="Gene3D" id="3.30.420.60">
    <property type="entry name" value="eRF1 domain 2"/>
    <property type="match status" value="1"/>
</dbReference>
<evidence type="ECO:0008006" key="3">
    <source>
        <dbReference type="Google" id="ProtNLM"/>
    </source>
</evidence>
<keyword evidence="2" id="KW-1185">Reference proteome</keyword>
<dbReference type="RefSeq" id="WP_011501893.1">
    <property type="nucleotide sequence ID" value="NZ_FODT01000002.1"/>
</dbReference>
<evidence type="ECO:0000313" key="1">
    <source>
        <dbReference type="EMBL" id="SEO39248.1"/>
    </source>
</evidence>
<reference evidence="2" key="1">
    <citation type="submission" date="2016-10" db="EMBL/GenBank/DDBJ databases">
        <authorList>
            <person name="Varghese N."/>
            <person name="Submissions S."/>
        </authorList>
    </citation>
    <scope>NUCLEOTIDE SEQUENCE [LARGE SCALE GENOMIC DNA]</scope>
    <source>
        <strain evidence="2">DSM 123</strain>
    </source>
</reference>
<dbReference type="SUPFAM" id="SSF53137">
    <property type="entry name" value="Translational machinery components"/>
    <property type="match status" value="1"/>
</dbReference>
<dbReference type="EMBL" id="FODT01000002">
    <property type="protein sequence ID" value="SEO39248.1"/>
    <property type="molecule type" value="Genomic_DNA"/>
</dbReference>
<dbReference type="Proteomes" id="UP000199615">
    <property type="component" value="Unassembled WGS sequence"/>
</dbReference>
<gene>
    <name evidence="1" type="ORF">SAMN05444123_102485</name>
</gene>
<organism evidence="1 2">
    <name type="scientific">Rhodopseudomonas pseudopalustris</name>
    <dbReference type="NCBI Taxonomy" id="1513892"/>
    <lineage>
        <taxon>Bacteria</taxon>
        <taxon>Pseudomonadati</taxon>
        <taxon>Pseudomonadota</taxon>
        <taxon>Alphaproteobacteria</taxon>
        <taxon>Hyphomicrobiales</taxon>
        <taxon>Nitrobacteraceae</taxon>
        <taxon>Rhodopseudomonas</taxon>
    </lineage>
</organism>
<accession>A0A1H8PC96</accession>
<dbReference type="AlphaFoldDB" id="A0A1H8PC96"/>
<evidence type="ECO:0000313" key="2">
    <source>
        <dbReference type="Proteomes" id="UP000199615"/>
    </source>
</evidence>